<name>A0ABP6MH00_9ACTN</name>
<evidence type="ECO:0000313" key="1">
    <source>
        <dbReference type="EMBL" id="GAA3113439.1"/>
    </source>
</evidence>
<dbReference type="Proteomes" id="UP001500320">
    <property type="component" value="Unassembled WGS sequence"/>
</dbReference>
<sequence length="87" mass="8855">MSVRGVISTVPVPPAPPAPAAPPATFMPHCRAQYGQWVATGAFTGSRVGSEIGMGPMVLSGGFTAGSLLLPLCYKPLTAFTPASTRP</sequence>
<evidence type="ECO:0000313" key="2">
    <source>
        <dbReference type="Proteomes" id="UP001500320"/>
    </source>
</evidence>
<comment type="caution">
    <text evidence="1">The sequence shown here is derived from an EMBL/GenBank/DDBJ whole genome shotgun (WGS) entry which is preliminary data.</text>
</comment>
<dbReference type="EMBL" id="BAAAUT010000001">
    <property type="protein sequence ID" value="GAA3113439.1"/>
    <property type="molecule type" value="Genomic_DNA"/>
</dbReference>
<reference evidence="2" key="1">
    <citation type="journal article" date="2019" name="Int. J. Syst. Evol. Microbiol.">
        <title>The Global Catalogue of Microorganisms (GCM) 10K type strain sequencing project: providing services to taxonomists for standard genome sequencing and annotation.</title>
        <authorList>
            <consortium name="The Broad Institute Genomics Platform"/>
            <consortium name="The Broad Institute Genome Sequencing Center for Infectious Disease"/>
            <person name="Wu L."/>
            <person name="Ma J."/>
        </authorList>
    </citation>
    <scope>NUCLEOTIDE SEQUENCE [LARGE SCALE GENOMIC DNA]</scope>
    <source>
        <strain evidence="2">JCM 9373</strain>
    </source>
</reference>
<keyword evidence="2" id="KW-1185">Reference proteome</keyword>
<organism evidence="1 2">
    <name type="scientific">Planomonospora alba</name>
    <dbReference type="NCBI Taxonomy" id="161354"/>
    <lineage>
        <taxon>Bacteria</taxon>
        <taxon>Bacillati</taxon>
        <taxon>Actinomycetota</taxon>
        <taxon>Actinomycetes</taxon>
        <taxon>Streptosporangiales</taxon>
        <taxon>Streptosporangiaceae</taxon>
        <taxon>Planomonospora</taxon>
    </lineage>
</organism>
<protein>
    <submittedName>
        <fullName evidence="1">Uncharacterized protein</fullName>
    </submittedName>
</protein>
<accession>A0ABP6MH00</accession>
<proteinExistence type="predicted"/>
<gene>
    <name evidence="1" type="ORF">GCM10010466_00610</name>
</gene>